<dbReference type="Proteomes" id="UP000198769">
    <property type="component" value="Unassembled WGS sequence"/>
</dbReference>
<proteinExistence type="predicted"/>
<name>A0A1I5ASN4_CHROL</name>
<keyword evidence="1" id="KW-0732">Signal</keyword>
<dbReference type="SUPFAM" id="SSF52266">
    <property type="entry name" value="SGNH hydrolase"/>
    <property type="match status" value="1"/>
</dbReference>
<evidence type="ECO:0000313" key="3">
    <source>
        <dbReference type="Proteomes" id="UP000198769"/>
    </source>
</evidence>
<organism evidence="2 3">
    <name type="scientific">Chryseobacterium oleae</name>
    <dbReference type="NCBI Taxonomy" id="491207"/>
    <lineage>
        <taxon>Bacteria</taxon>
        <taxon>Pseudomonadati</taxon>
        <taxon>Bacteroidota</taxon>
        <taxon>Flavobacteriia</taxon>
        <taxon>Flavobacteriales</taxon>
        <taxon>Weeksellaceae</taxon>
        <taxon>Chryseobacterium group</taxon>
        <taxon>Chryseobacterium</taxon>
    </lineage>
</organism>
<accession>A0A1I5ASN4</accession>
<reference evidence="3" key="1">
    <citation type="submission" date="2016-10" db="EMBL/GenBank/DDBJ databases">
        <authorList>
            <person name="Varghese N."/>
            <person name="Submissions S."/>
        </authorList>
    </citation>
    <scope>NUCLEOTIDE SEQUENCE [LARGE SCALE GENOMIC DNA]</scope>
    <source>
        <strain evidence="3">DSM 25575</strain>
    </source>
</reference>
<feature type="signal peptide" evidence="1">
    <location>
        <begin position="1"/>
        <end position="23"/>
    </location>
</feature>
<dbReference type="AlphaFoldDB" id="A0A1I5ASN4"/>
<dbReference type="OrthoDB" id="9764164at2"/>
<keyword evidence="3" id="KW-1185">Reference proteome</keyword>
<evidence type="ECO:0008006" key="4">
    <source>
        <dbReference type="Google" id="ProtNLM"/>
    </source>
</evidence>
<feature type="chain" id="PRO_5011630443" description="GDSL-like Lipase/Acylhydrolase" evidence="1">
    <location>
        <begin position="24"/>
        <end position="520"/>
    </location>
</feature>
<evidence type="ECO:0000256" key="1">
    <source>
        <dbReference type="SAM" id="SignalP"/>
    </source>
</evidence>
<dbReference type="RefSeq" id="WP_090026017.1">
    <property type="nucleotide sequence ID" value="NZ_FOVD01000006.1"/>
</dbReference>
<gene>
    <name evidence="2" type="ORF">SAMN05421594_3668</name>
</gene>
<dbReference type="Gene3D" id="3.40.50.1110">
    <property type="entry name" value="SGNH hydrolase"/>
    <property type="match status" value="2"/>
</dbReference>
<evidence type="ECO:0000313" key="2">
    <source>
        <dbReference type="EMBL" id="SFN65392.1"/>
    </source>
</evidence>
<dbReference type="EMBL" id="FOVD01000006">
    <property type="protein sequence ID" value="SFN65392.1"/>
    <property type="molecule type" value="Genomic_DNA"/>
</dbReference>
<dbReference type="PROSITE" id="PS51257">
    <property type="entry name" value="PROKAR_LIPOPROTEIN"/>
    <property type="match status" value="1"/>
</dbReference>
<protein>
    <recommendedName>
        <fullName evidence="4">GDSL-like Lipase/Acylhydrolase</fullName>
    </recommendedName>
</protein>
<dbReference type="GO" id="GO:0016788">
    <property type="term" value="F:hydrolase activity, acting on ester bonds"/>
    <property type="evidence" value="ECO:0007669"/>
    <property type="project" value="UniProtKB-ARBA"/>
</dbReference>
<sequence length="520" mass="53839">MKKIIISTLAVSALLLTTSCENDFDTDVKDIQVTSGEANFSNYVALGNSLTSGYRDGALYSSGQNESYPSIIAMQMKLAGGGAFKQPLMPNDVGGFIGLPGFPGKLNLTVTSSGSLSPVPSSPAAALDDVSAGRPYQNMGVPGAKSFHLVAPGYGSLANLALGAANPYFVRFASSATTSVLQDAMLQKPTFFSLWIGNNDVLSYATNGGTNSQTVGTVTTYTPAVVQTGNVNPLTYKSNDISDPNLVAGSIKGVLDGLKSVGTTKGVIGNIPYVTSIPFFTTVPYNPLTPTTLGANLATLNASLYGPLKQALTAFGAGDRINLLSSTSSNPVLIKDVALTDLGPQLTAALTPSLGALTAAAFGQIFGQARQATADDYVLLTTSSLIGTVAPGAPAPANVYGISYPLQNQHVLTKIEASYVKTAVDAYNASIKSLADSYGLAFVDGNAKMIELNGKSGITFDGVKYTAKFVTGGAFSLDGVHLTGRGYAVIANEFIKSINAKYKSTLPQVDPNKYSGVKFP</sequence>
<dbReference type="InterPro" id="IPR036514">
    <property type="entry name" value="SGNH_hydro_sf"/>
</dbReference>